<feature type="domain" description="Methyltransferase" evidence="1">
    <location>
        <begin position="49"/>
        <end position="141"/>
    </location>
</feature>
<dbReference type="PANTHER" id="PTHR43591:SF24">
    <property type="entry name" value="2-METHOXY-6-POLYPRENYL-1,4-BENZOQUINOL METHYLASE, MITOCHONDRIAL"/>
    <property type="match status" value="1"/>
</dbReference>
<protein>
    <submittedName>
        <fullName evidence="2">Class I SAM-dependent methyltransferase</fullName>
    </submittedName>
</protein>
<dbReference type="InterPro" id="IPR041698">
    <property type="entry name" value="Methyltransf_25"/>
</dbReference>
<organism evidence="2 3">
    <name type="scientific">Actinocorallia longicatena</name>
    <dbReference type="NCBI Taxonomy" id="111803"/>
    <lineage>
        <taxon>Bacteria</taxon>
        <taxon>Bacillati</taxon>
        <taxon>Actinomycetota</taxon>
        <taxon>Actinomycetes</taxon>
        <taxon>Streptosporangiales</taxon>
        <taxon>Thermomonosporaceae</taxon>
        <taxon>Actinocorallia</taxon>
    </lineage>
</organism>
<dbReference type="InterPro" id="IPR029063">
    <property type="entry name" value="SAM-dependent_MTases_sf"/>
</dbReference>
<comment type="caution">
    <text evidence="2">The sequence shown here is derived from an EMBL/GenBank/DDBJ whole genome shotgun (WGS) entry which is preliminary data.</text>
</comment>
<reference evidence="3" key="1">
    <citation type="journal article" date="2019" name="Int. J. Syst. Evol. Microbiol.">
        <title>The Global Catalogue of Microorganisms (GCM) 10K type strain sequencing project: providing services to taxonomists for standard genome sequencing and annotation.</title>
        <authorList>
            <consortium name="The Broad Institute Genomics Platform"/>
            <consortium name="The Broad Institute Genome Sequencing Center for Infectious Disease"/>
            <person name="Wu L."/>
            <person name="Ma J."/>
        </authorList>
    </citation>
    <scope>NUCLEOTIDE SEQUENCE [LARGE SCALE GENOMIC DNA]</scope>
    <source>
        <strain evidence="3">JCM 9377</strain>
    </source>
</reference>
<keyword evidence="3" id="KW-1185">Reference proteome</keyword>
<evidence type="ECO:0000313" key="3">
    <source>
        <dbReference type="Proteomes" id="UP001501237"/>
    </source>
</evidence>
<name>A0ABP6Q711_9ACTN</name>
<dbReference type="EMBL" id="BAAAUV010000005">
    <property type="protein sequence ID" value="GAA3208412.1"/>
    <property type="molecule type" value="Genomic_DNA"/>
</dbReference>
<dbReference type="SUPFAM" id="SSF53335">
    <property type="entry name" value="S-adenosyl-L-methionine-dependent methyltransferases"/>
    <property type="match status" value="1"/>
</dbReference>
<evidence type="ECO:0000259" key="1">
    <source>
        <dbReference type="Pfam" id="PF13649"/>
    </source>
</evidence>
<dbReference type="Gene3D" id="3.40.50.150">
    <property type="entry name" value="Vaccinia Virus protein VP39"/>
    <property type="match status" value="1"/>
</dbReference>
<evidence type="ECO:0000313" key="2">
    <source>
        <dbReference type="EMBL" id="GAA3208412.1"/>
    </source>
</evidence>
<accession>A0ABP6Q711</accession>
<gene>
    <name evidence="2" type="ORF">GCM10010468_25350</name>
</gene>
<dbReference type="Proteomes" id="UP001501237">
    <property type="component" value="Unassembled WGS sequence"/>
</dbReference>
<dbReference type="Pfam" id="PF13649">
    <property type="entry name" value="Methyltransf_25"/>
    <property type="match status" value="1"/>
</dbReference>
<keyword evidence="2" id="KW-0808">Transferase</keyword>
<dbReference type="GO" id="GO:0008168">
    <property type="term" value="F:methyltransferase activity"/>
    <property type="evidence" value="ECO:0007669"/>
    <property type="project" value="UniProtKB-KW"/>
</dbReference>
<sequence>MIMGEDQKARWNGDAGNAWVDGLAVIDAMFRPLEELLAGAVSVPSGGRILDVGCGTGGTTVALARDLGAEAVGVDISEGMVEAATARAGREGARASFLVADAQDHPFEPGSFDAVVSRFGVMFFDDPVQAFANLRRAARDGAGLSLVVWRSPEENPFMTAAVHAALPFLPDLPLPDSGKPGQFGFADRDRVAGILADGGWSGIEITPVDVPCVLPERELDGYYTRFGHVGLALPGTDERTREKVVEAVRAAFEPFVEGAEVRYTAACWLVEARA</sequence>
<dbReference type="CDD" id="cd02440">
    <property type="entry name" value="AdoMet_MTases"/>
    <property type="match status" value="1"/>
</dbReference>
<dbReference type="GO" id="GO:0032259">
    <property type="term" value="P:methylation"/>
    <property type="evidence" value="ECO:0007669"/>
    <property type="project" value="UniProtKB-KW"/>
</dbReference>
<keyword evidence="2" id="KW-0489">Methyltransferase</keyword>
<dbReference type="PANTHER" id="PTHR43591">
    <property type="entry name" value="METHYLTRANSFERASE"/>
    <property type="match status" value="1"/>
</dbReference>
<proteinExistence type="predicted"/>